<evidence type="ECO:0000256" key="1">
    <source>
        <dbReference type="SAM" id="MobiDB-lite"/>
    </source>
</evidence>
<keyword evidence="3" id="KW-1185">Reference proteome</keyword>
<dbReference type="GO" id="GO:0008168">
    <property type="term" value="F:methyltransferase activity"/>
    <property type="evidence" value="ECO:0007669"/>
    <property type="project" value="UniProtKB-KW"/>
</dbReference>
<evidence type="ECO:0000313" key="3">
    <source>
        <dbReference type="Proteomes" id="UP000579945"/>
    </source>
</evidence>
<organism evidence="2 3">
    <name type="scientific">Nonomuraea dietziae</name>
    <dbReference type="NCBI Taxonomy" id="65515"/>
    <lineage>
        <taxon>Bacteria</taxon>
        <taxon>Bacillati</taxon>
        <taxon>Actinomycetota</taxon>
        <taxon>Actinomycetes</taxon>
        <taxon>Streptosporangiales</taxon>
        <taxon>Streptosporangiaceae</taxon>
        <taxon>Nonomuraea</taxon>
    </lineage>
</organism>
<dbReference type="InterPro" id="IPR029063">
    <property type="entry name" value="SAM-dependent_MTases_sf"/>
</dbReference>
<proteinExistence type="predicted"/>
<feature type="region of interest" description="Disordered" evidence="1">
    <location>
        <begin position="1"/>
        <end position="27"/>
    </location>
</feature>
<evidence type="ECO:0000313" key="2">
    <source>
        <dbReference type="EMBL" id="MBB3733799.1"/>
    </source>
</evidence>
<dbReference type="GO" id="GO:0032259">
    <property type="term" value="P:methylation"/>
    <property type="evidence" value="ECO:0007669"/>
    <property type="project" value="UniProtKB-KW"/>
</dbReference>
<keyword evidence="2" id="KW-0489">Methyltransferase</keyword>
<dbReference type="GeneID" id="95395726"/>
<dbReference type="AlphaFoldDB" id="A0A7W5VCZ0"/>
<dbReference type="Proteomes" id="UP000579945">
    <property type="component" value="Unassembled WGS sequence"/>
</dbReference>
<accession>A0A7W5VCZ0</accession>
<dbReference type="SUPFAM" id="SSF53335">
    <property type="entry name" value="S-adenosyl-L-methionine-dependent methyltransferases"/>
    <property type="match status" value="1"/>
</dbReference>
<name>A0A7W5VCZ0_9ACTN</name>
<protein>
    <submittedName>
        <fullName evidence="2">Putative O-methyltransferase YrrM</fullName>
    </submittedName>
</protein>
<sequence>MSTSTMGQGKQRETSLAGEEPVRRDSDAEVETTLQIFYTTERAGAAGLSDGGGPFGFDVTVALLVNDLLAAYRCDAIVETGCYLGDTTTYLARRYPALPVHTCDVVAEHVAFTRQRMALAGVGNVQVEYLDSPALVRRVDAAYRRPLYFLDAHWEQRWPLAQELAAIRHGVVLIDDFDIGHPRFAFDTYDGLACGPHLLARLQRVPSHYFTPSPDADWPLPCLQVGRRAGVGILPIGVDSAPLENHPHLLTRPVSAEKATTP</sequence>
<dbReference type="EMBL" id="JACIBV010000003">
    <property type="protein sequence ID" value="MBB3733799.1"/>
    <property type="molecule type" value="Genomic_DNA"/>
</dbReference>
<dbReference type="Gene3D" id="3.40.50.150">
    <property type="entry name" value="Vaccinia Virus protein VP39"/>
    <property type="match status" value="1"/>
</dbReference>
<reference evidence="2 3" key="1">
    <citation type="submission" date="2020-08" db="EMBL/GenBank/DDBJ databases">
        <title>Sequencing the genomes of 1000 actinobacteria strains.</title>
        <authorList>
            <person name="Klenk H.-P."/>
        </authorList>
    </citation>
    <scope>NUCLEOTIDE SEQUENCE [LARGE SCALE GENOMIC DNA]</scope>
    <source>
        <strain evidence="2 3">DSM 44320</strain>
    </source>
</reference>
<gene>
    <name evidence="2" type="ORF">FHR33_009752</name>
</gene>
<dbReference type="RefSeq" id="WP_183662516.1">
    <property type="nucleotide sequence ID" value="NZ_BAAAXX010000059.1"/>
</dbReference>
<keyword evidence="2" id="KW-0808">Transferase</keyword>
<comment type="caution">
    <text evidence="2">The sequence shown here is derived from an EMBL/GenBank/DDBJ whole genome shotgun (WGS) entry which is preliminary data.</text>
</comment>